<evidence type="ECO:0000313" key="4">
    <source>
        <dbReference type="EMBL" id="RGR61547.1"/>
    </source>
</evidence>
<evidence type="ECO:0000313" key="12">
    <source>
        <dbReference type="Proteomes" id="UP000284962"/>
    </source>
</evidence>
<evidence type="ECO:0000313" key="5">
    <source>
        <dbReference type="EMBL" id="RGS69226.1"/>
    </source>
</evidence>
<accession>A0A3E4MIJ7</accession>
<dbReference type="Proteomes" id="UP000285981">
    <property type="component" value="Unassembled WGS sequence"/>
</dbReference>
<dbReference type="InterPro" id="IPR036662">
    <property type="entry name" value="PTS_EIIA_man-typ_sf"/>
</dbReference>
<name>A0A3E4MIJ7_9FIRM</name>
<evidence type="ECO:0000313" key="13">
    <source>
        <dbReference type="Proteomes" id="UP000285666"/>
    </source>
</evidence>
<dbReference type="Proteomes" id="UP000261208">
    <property type="component" value="Unassembled WGS sequence"/>
</dbReference>
<feature type="domain" description="PTS EIIA type-4" evidence="2">
    <location>
        <begin position="2"/>
        <end position="123"/>
    </location>
</feature>
<dbReference type="EMBL" id="QSGQ01000003">
    <property type="protein sequence ID" value="RHB40589.1"/>
    <property type="molecule type" value="Genomic_DNA"/>
</dbReference>
<reference evidence="9 10" key="1">
    <citation type="submission" date="2018-08" db="EMBL/GenBank/DDBJ databases">
        <title>A genome reference for cultivated species of the human gut microbiota.</title>
        <authorList>
            <person name="Zou Y."/>
            <person name="Xue W."/>
            <person name="Luo G."/>
        </authorList>
    </citation>
    <scope>NUCLEOTIDE SEQUENCE [LARGE SCALE GENOMIC DNA]</scope>
    <source>
        <strain evidence="5 14">AF21-25</strain>
        <strain evidence="4 10">AF25-11</strain>
        <strain evidence="8 13">AM23-7AC</strain>
        <strain evidence="7 11">AM40-15AC</strain>
        <strain evidence="6 12">AM46-16</strain>
        <strain evidence="3 9">TF11-11</strain>
    </source>
</reference>
<protein>
    <submittedName>
        <fullName evidence="3">PTS N-acetylglucosamine transporter subunit IIBC</fullName>
    </submittedName>
</protein>
<proteinExistence type="predicted"/>
<dbReference type="Gene3D" id="3.40.50.510">
    <property type="entry name" value="Phosphotransferase system, mannose-type IIA component"/>
    <property type="match status" value="1"/>
</dbReference>
<dbReference type="EMBL" id="QSEW01000009">
    <property type="protein sequence ID" value="RGZ99424.1"/>
    <property type="molecule type" value="Genomic_DNA"/>
</dbReference>
<dbReference type="Pfam" id="PF03610">
    <property type="entry name" value="EIIA-man"/>
    <property type="match status" value="1"/>
</dbReference>
<dbReference type="EMBL" id="QRUK01000001">
    <property type="protein sequence ID" value="RGR61547.1"/>
    <property type="molecule type" value="Genomic_DNA"/>
</dbReference>
<dbReference type="EMBL" id="QRHN01000002">
    <property type="protein sequence ID" value="RHF80252.1"/>
    <property type="molecule type" value="Genomic_DNA"/>
</dbReference>
<organism evidence="3 9">
    <name type="scientific">Dorea formicigenerans</name>
    <dbReference type="NCBI Taxonomy" id="39486"/>
    <lineage>
        <taxon>Bacteria</taxon>
        <taxon>Bacillati</taxon>
        <taxon>Bacillota</taxon>
        <taxon>Clostridia</taxon>
        <taxon>Lachnospirales</taxon>
        <taxon>Lachnospiraceae</taxon>
        <taxon>Dorea</taxon>
    </lineage>
</organism>
<dbReference type="EMBL" id="QSQQ01000004">
    <property type="protein sequence ID" value="RGK49455.1"/>
    <property type="molecule type" value="Genomic_DNA"/>
</dbReference>
<dbReference type="GO" id="GO:0016740">
    <property type="term" value="F:transferase activity"/>
    <property type="evidence" value="ECO:0007669"/>
    <property type="project" value="UniProtKB-KW"/>
</dbReference>
<dbReference type="GeneID" id="92864983"/>
<dbReference type="GO" id="GO:0009401">
    <property type="term" value="P:phosphoenolpyruvate-dependent sugar phosphotransferase system"/>
    <property type="evidence" value="ECO:0007669"/>
    <property type="project" value="InterPro"/>
</dbReference>
<dbReference type="SUPFAM" id="SSF53062">
    <property type="entry name" value="PTS system fructose IIA component-like"/>
    <property type="match status" value="1"/>
</dbReference>
<sequence>MKRVIVIASHHRMADGLKETLNFITGGLTEVVSLSAYVDNRPVEEEIDELMNGFADEDEVVVLTDLTSGSVNQKFFKYRNRPHTHIVSGMNLPLAVTAAMEPQDDYISTERMAQIVEEARMEIKYVNAIADDGDDEDE</sequence>
<evidence type="ECO:0000313" key="7">
    <source>
        <dbReference type="EMBL" id="RHB40589.1"/>
    </source>
</evidence>
<evidence type="ECO:0000313" key="8">
    <source>
        <dbReference type="EMBL" id="RHF80252.1"/>
    </source>
</evidence>
<dbReference type="EMBL" id="QRVU01000061">
    <property type="protein sequence ID" value="RGS69226.1"/>
    <property type="molecule type" value="Genomic_DNA"/>
</dbReference>
<dbReference type="PROSITE" id="PS51096">
    <property type="entry name" value="PTS_EIIA_TYPE_4"/>
    <property type="match status" value="1"/>
</dbReference>
<dbReference type="Proteomes" id="UP000285666">
    <property type="component" value="Unassembled WGS sequence"/>
</dbReference>
<dbReference type="InterPro" id="IPR004701">
    <property type="entry name" value="PTS_EIIA_man-typ"/>
</dbReference>
<comment type="caution">
    <text evidence="3">The sequence shown here is derived from an EMBL/GenBank/DDBJ whole genome shotgun (WGS) entry which is preliminary data.</text>
</comment>
<evidence type="ECO:0000313" key="6">
    <source>
        <dbReference type="EMBL" id="RGZ99424.1"/>
    </source>
</evidence>
<dbReference type="Proteomes" id="UP000284883">
    <property type="component" value="Unassembled WGS sequence"/>
</dbReference>
<dbReference type="Proteomes" id="UP000283652">
    <property type="component" value="Unassembled WGS sequence"/>
</dbReference>
<keyword evidence="1" id="KW-0808">Transferase</keyword>
<evidence type="ECO:0000313" key="10">
    <source>
        <dbReference type="Proteomes" id="UP000283652"/>
    </source>
</evidence>
<dbReference type="InterPro" id="IPR051471">
    <property type="entry name" value="Bacterial_PTS_sugar_comp"/>
</dbReference>
<evidence type="ECO:0000313" key="14">
    <source>
        <dbReference type="Proteomes" id="UP000285981"/>
    </source>
</evidence>
<dbReference type="RefSeq" id="WP_005334315.1">
    <property type="nucleotide sequence ID" value="NZ_AP031430.1"/>
</dbReference>
<evidence type="ECO:0000256" key="1">
    <source>
        <dbReference type="ARBA" id="ARBA00022679"/>
    </source>
</evidence>
<dbReference type="AlphaFoldDB" id="A0A3E4MIJ7"/>
<dbReference type="GO" id="GO:0016020">
    <property type="term" value="C:membrane"/>
    <property type="evidence" value="ECO:0007669"/>
    <property type="project" value="InterPro"/>
</dbReference>
<dbReference type="Proteomes" id="UP000284962">
    <property type="component" value="Unassembled WGS sequence"/>
</dbReference>
<dbReference type="PANTHER" id="PTHR33799">
    <property type="entry name" value="PTS PERMEASE-RELATED-RELATED"/>
    <property type="match status" value="1"/>
</dbReference>
<evidence type="ECO:0000313" key="3">
    <source>
        <dbReference type="EMBL" id="RGK49455.1"/>
    </source>
</evidence>
<evidence type="ECO:0000259" key="2">
    <source>
        <dbReference type="PROSITE" id="PS51096"/>
    </source>
</evidence>
<gene>
    <name evidence="8" type="ORF">DW658_02275</name>
    <name evidence="7" type="ORF">DW885_05825</name>
    <name evidence="6" type="ORF">DW957_08965</name>
    <name evidence="5" type="ORF">DWX78_11520</name>
    <name evidence="4" type="ORF">DWY33_00400</name>
    <name evidence="3" type="ORF">DXD10_04770</name>
</gene>
<dbReference type="PANTHER" id="PTHR33799:SF1">
    <property type="entry name" value="PTS SYSTEM MANNOSE-SPECIFIC EIIAB COMPONENT-RELATED"/>
    <property type="match status" value="1"/>
</dbReference>
<evidence type="ECO:0000313" key="9">
    <source>
        <dbReference type="Proteomes" id="UP000261208"/>
    </source>
</evidence>
<evidence type="ECO:0000313" key="11">
    <source>
        <dbReference type="Proteomes" id="UP000284883"/>
    </source>
</evidence>